<dbReference type="Gene3D" id="3.10.100.10">
    <property type="entry name" value="Mannose-Binding Protein A, subunit A"/>
    <property type="match status" value="2"/>
</dbReference>
<evidence type="ECO:0000313" key="3">
    <source>
        <dbReference type="Proteomes" id="UP000278807"/>
    </source>
</evidence>
<dbReference type="EMBL" id="UZAE01001648">
    <property type="protein sequence ID" value="VDN98874.1"/>
    <property type="molecule type" value="Genomic_DNA"/>
</dbReference>
<dbReference type="AlphaFoldDB" id="A0A0R3T7H8"/>
<evidence type="ECO:0000313" key="2">
    <source>
        <dbReference type="EMBL" id="VDN98874.1"/>
    </source>
</evidence>
<dbReference type="OrthoDB" id="6051775at2759"/>
<sequence>MHALLFTGQFSPSANGCTTTVTLIRLDLVSHCRHTKEKRKSQQLHANANWCFTFHAENATFEKARSKCWDSNSSIATVPDFLTRHFVLKYLNENYNLTENVFIGLHFSFGVLRWDSGYPAVVDTFWKEPPKPLHGKCVTMSPDGLWNLVDCTESHPFLCSSMERFSDAKFQTDFTIQECPKGFHLLGHRCILLYTEEKSNWTEANLMCRDVGAELLTIQSFREQDLLVSMLADDTSSYWIGLFRNDSAHQWSNPTQPAVLFTNWMAGEPRRLKTVTWRD</sequence>
<evidence type="ECO:0000259" key="1">
    <source>
        <dbReference type="PROSITE" id="PS50041"/>
    </source>
</evidence>
<dbReference type="Pfam" id="PF00059">
    <property type="entry name" value="Lectin_C"/>
    <property type="match status" value="2"/>
</dbReference>
<reference evidence="2 3" key="2">
    <citation type="submission" date="2018-11" db="EMBL/GenBank/DDBJ databases">
        <authorList>
            <consortium name="Pathogen Informatics"/>
        </authorList>
    </citation>
    <scope>NUCLEOTIDE SEQUENCE [LARGE SCALE GENOMIC DNA]</scope>
</reference>
<dbReference type="InterPro" id="IPR016186">
    <property type="entry name" value="C-type_lectin-like/link_sf"/>
</dbReference>
<dbReference type="PANTHER" id="PTHR22803">
    <property type="entry name" value="MANNOSE, PHOSPHOLIPASE, LECTIN RECEPTOR RELATED"/>
    <property type="match status" value="1"/>
</dbReference>
<proteinExistence type="predicted"/>
<feature type="domain" description="C-type lectin" evidence="1">
    <location>
        <begin position="47"/>
        <end position="160"/>
    </location>
</feature>
<name>A0A0R3T7H8_RODNA</name>
<dbReference type="InterPro" id="IPR001304">
    <property type="entry name" value="C-type_lectin-like"/>
</dbReference>
<dbReference type="WBParaSite" id="HNAJ_0000301601-mRNA-1">
    <property type="protein sequence ID" value="HNAJ_0000301601-mRNA-1"/>
    <property type="gene ID" value="HNAJ_0000301601"/>
</dbReference>
<dbReference type="InterPro" id="IPR016187">
    <property type="entry name" value="CTDL_fold"/>
</dbReference>
<accession>A0A0R3T7H8</accession>
<keyword evidence="3" id="KW-1185">Reference proteome</keyword>
<dbReference type="Proteomes" id="UP000278807">
    <property type="component" value="Unassembled WGS sequence"/>
</dbReference>
<reference evidence="4" key="1">
    <citation type="submission" date="2017-02" db="UniProtKB">
        <authorList>
            <consortium name="WormBaseParasite"/>
        </authorList>
    </citation>
    <scope>IDENTIFICATION</scope>
</reference>
<evidence type="ECO:0000313" key="4">
    <source>
        <dbReference type="WBParaSite" id="HNAJ_0000301601-mRNA-1"/>
    </source>
</evidence>
<dbReference type="STRING" id="102285.A0A0R3T7H8"/>
<feature type="domain" description="C-type lectin" evidence="1">
    <location>
        <begin position="186"/>
        <end position="279"/>
    </location>
</feature>
<organism evidence="4">
    <name type="scientific">Rodentolepis nana</name>
    <name type="common">Dwarf tapeworm</name>
    <name type="synonym">Hymenolepis nana</name>
    <dbReference type="NCBI Taxonomy" id="102285"/>
    <lineage>
        <taxon>Eukaryota</taxon>
        <taxon>Metazoa</taxon>
        <taxon>Spiralia</taxon>
        <taxon>Lophotrochozoa</taxon>
        <taxon>Platyhelminthes</taxon>
        <taxon>Cestoda</taxon>
        <taxon>Eucestoda</taxon>
        <taxon>Cyclophyllidea</taxon>
        <taxon>Hymenolepididae</taxon>
        <taxon>Rodentolepis</taxon>
    </lineage>
</organism>
<gene>
    <name evidence="2" type="ORF">HNAJ_LOCUS3015</name>
</gene>
<dbReference type="CDD" id="cd00037">
    <property type="entry name" value="CLECT"/>
    <property type="match status" value="2"/>
</dbReference>
<dbReference type="PROSITE" id="PS50041">
    <property type="entry name" value="C_TYPE_LECTIN_2"/>
    <property type="match status" value="2"/>
</dbReference>
<dbReference type="SUPFAM" id="SSF56436">
    <property type="entry name" value="C-type lectin-like"/>
    <property type="match status" value="2"/>
</dbReference>
<protein>
    <submittedName>
        <fullName evidence="4">C-type lectin domain-containing protein</fullName>
    </submittedName>
</protein>
<dbReference type="InterPro" id="IPR050111">
    <property type="entry name" value="C-type_lectin/snaclec_domain"/>
</dbReference>
<dbReference type="SMART" id="SM00034">
    <property type="entry name" value="CLECT"/>
    <property type="match status" value="2"/>
</dbReference>